<evidence type="ECO:0000313" key="2">
    <source>
        <dbReference type="Proteomes" id="UP000065641"/>
    </source>
</evidence>
<protein>
    <submittedName>
        <fullName evidence="1">Twin-arginine translocation pathway signal</fullName>
    </submittedName>
</protein>
<dbReference type="EMBL" id="CP013189">
    <property type="protein sequence ID" value="ALO46876.1"/>
    <property type="molecule type" value="Genomic_DNA"/>
</dbReference>
<dbReference type="RefSeq" id="WP_058022327.1">
    <property type="nucleotide sequence ID" value="NZ_CP013189.1"/>
</dbReference>
<accession>A0A0S2KEW0</accession>
<organism evidence="1 2">
    <name type="scientific">Pseudohongiella spirulinae</name>
    <dbReference type="NCBI Taxonomy" id="1249552"/>
    <lineage>
        <taxon>Bacteria</taxon>
        <taxon>Pseudomonadati</taxon>
        <taxon>Pseudomonadota</taxon>
        <taxon>Gammaproteobacteria</taxon>
        <taxon>Pseudomonadales</taxon>
        <taxon>Pseudohongiellaceae</taxon>
        <taxon>Pseudohongiella</taxon>
    </lineage>
</organism>
<dbReference type="InterPro" id="IPR027056">
    <property type="entry name" value="Gluconate_2DH_su3"/>
</dbReference>
<dbReference type="Proteomes" id="UP000065641">
    <property type="component" value="Chromosome"/>
</dbReference>
<reference evidence="1 2" key="1">
    <citation type="submission" date="2015-11" db="EMBL/GenBank/DDBJ databases">
        <authorList>
            <person name="Zhang Y."/>
            <person name="Guo Z."/>
        </authorList>
    </citation>
    <scope>NUCLEOTIDE SEQUENCE [LARGE SCALE GENOMIC DNA]</scope>
    <source>
        <strain evidence="1 2">KCTC 32221</strain>
    </source>
</reference>
<dbReference type="KEGG" id="pspi:PS2015_2241"/>
<gene>
    <name evidence="1" type="ORF">PS2015_2241</name>
</gene>
<dbReference type="AlphaFoldDB" id="A0A0S2KEW0"/>
<dbReference type="STRING" id="1249552.PS2015_2241"/>
<name>A0A0S2KEW0_9GAMM</name>
<dbReference type="OrthoDB" id="6385145at2"/>
<dbReference type="PROSITE" id="PS51257">
    <property type="entry name" value="PROKAR_LIPOPROTEIN"/>
    <property type="match status" value="1"/>
</dbReference>
<proteinExistence type="predicted"/>
<keyword evidence="2" id="KW-1185">Reference proteome</keyword>
<dbReference type="Pfam" id="PF13618">
    <property type="entry name" value="Gluconate_2-dh3"/>
    <property type="match status" value="1"/>
</dbReference>
<evidence type="ECO:0000313" key="1">
    <source>
        <dbReference type="EMBL" id="ALO46876.1"/>
    </source>
</evidence>
<sequence>MNRRELLKMISAVTGYAMIGTPLLLSGCASNPEGAYRSESFSADDIDLLAELAETIVPRTHTPGAKDAGVAPFMTKIVDNCYSDADQMAFLAGLRAIRAESQSRFGATFESAPADQRTAFLAELDVAARNYQRPEGGSAHYFTMIKQLTLFAYFTSELVQTQVLRHVPIPGRFDGCYPYEQGETAWAI</sequence>